<feature type="transmembrane region" description="Helical" evidence="8 10">
    <location>
        <begin position="400"/>
        <end position="424"/>
    </location>
</feature>
<feature type="transmembrane region" description="Helical" evidence="8 10">
    <location>
        <begin position="62"/>
        <end position="84"/>
    </location>
</feature>
<evidence type="ECO:0000256" key="10">
    <source>
        <dbReference type="RuleBase" id="RU363032"/>
    </source>
</evidence>
<dbReference type="AlphaFoldDB" id="A0A2M8PBZ9"/>
<feature type="transmembrane region" description="Helical" evidence="8 10">
    <location>
        <begin position="96"/>
        <end position="118"/>
    </location>
</feature>
<dbReference type="InterPro" id="IPR004657">
    <property type="entry name" value="MenA"/>
</dbReference>
<dbReference type="HAMAP" id="MF_01937">
    <property type="entry name" value="MenA_1"/>
    <property type="match status" value="1"/>
</dbReference>
<feature type="transmembrane region" description="Helical" evidence="8 10">
    <location>
        <begin position="124"/>
        <end position="144"/>
    </location>
</feature>
<dbReference type="PANTHER" id="PTHR13929:SF0">
    <property type="entry name" value="UBIA PRENYLTRANSFERASE DOMAIN-CONTAINING PROTEIN 1"/>
    <property type="match status" value="1"/>
</dbReference>
<comment type="subcellular location">
    <subcellularLocation>
        <location evidence="8 10">Cell membrane</location>
        <topology evidence="8 10">Multi-pass membrane protein</topology>
    </subcellularLocation>
    <subcellularLocation>
        <location evidence="1">Membrane</location>
        <topology evidence="1">Multi-pass membrane protein</topology>
    </subcellularLocation>
</comment>
<dbReference type="PROSITE" id="PS50928">
    <property type="entry name" value="ABC_TM1"/>
    <property type="match status" value="1"/>
</dbReference>
<organism evidence="12 13">
    <name type="scientific">Candidatus Thermofonsia Clade 1 bacterium</name>
    <dbReference type="NCBI Taxonomy" id="2364210"/>
    <lineage>
        <taxon>Bacteria</taxon>
        <taxon>Bacillati</taxon>
        <taxon>Chloroflexota</taxon>
        <taxon>Candidatus Thermofontia</taxon>
        <taxon>Candidatus Thermofonsia Clade 1</taxon>
    </lineage>
</organism>
<comment type="function">
    <text evidence="8">Conversion of 1,4-dihydroxy-2-naphthoate (DHNA) to demethylmenaquinone (DMK).</text>
</comment>
<keyword evidence="4 8" id="KW-0808">Transferase</keyword>
<evidence type="ECO:0000313" key="13">
    <source>
        <dbReference type="Proteomes" id="UP000229681"/>
    </source>
</evidence>
<feature type="transmembrane region" description="Helical" evidence="8 10">
    <location>
        <begin position="480"/>
        <end position="511"/>
    </location>
</feature>
<dbReference type="Pfam" id="PF00528">
    <property type="entry name" value="BPD_transp_1"/>
    <property type="match status" value="1"/>
</dbReference>
<keyword evidence="2 8" id="KW-0474">Menaquinone biosynthesis</keyword>
<evidence type="ECO:0000256" key="4">
    <source>
        <dbReference type="ARBA" id="ARBA00022679"/>
    </source>
</evidence>
<evidence type="ECO:0000313" key="12">
    <source>
        <dbReference type="EMBL" id="PJF35073.1"/>
    </source>
</evidence>
<feature type="transmembrane region" description="Helical" evidence="8 10">
    <location>
        <begin position="544"/>
        <end position="562"/>
    </location>
</feature>
<keyword evidence="5 8" id="KW-0812">Transmembrane</keyword>
<feature type="transmembrane region" description="Helical" evidence="8 10">
    <location>
        <begin position="352"/>
        <end position="370"/>
    </location>
</feature>
<dbReference type="UniPathway" id="UPA00079">
    <property type="reaction ID" value="UER00168"/>
</dbReference>
<sequence length="565" mass="61252">MRTVSRRWLSVISPLALIGLWELAVAQGWLDRRFIPQPSQVVIELQKMLDNGRLWQELGVSLLRITLGFLLGGLLGIGLGLLIGISTTASALLRPIITAINPIPKILLIPFVVLAFGFNEQARVLSLAFSILPILLLDAAAAVYRIDPKYFEVARSYGASRWDEFWTVALPAALPSIMNSLKLGLAYSMTLIVGVELFGAQSGIGKYAWDAAQIYAVNRLGAGIVAIAITGWLLSLLIDSITPNLIAWQPRQSEVRVEESPVQRFVSVWWRAARPFSFTAAVVPVLLGTAIAAWQGFFNPLMFLLALIGSVALQAGTNLINDYYDHVKGADNERSLGMGGAIQRGELTPRQVFWGGIVAFGVGSLIGLYIVSVTGEFILILGILSVLVGFFYTAGPAALAYIGLGEVAVFIFMGPVIVIGAYFVQARQVSLEALIASLPVGFLVAAILHANNLRDLESDKQIGKRTLATILGRKRANWEYYLLIGGTYATLILTVLFGIAPFLALLALLTLPQAYGLMQRVAVNTEPAALNPVLRKTAQLHGRFGMLLVSGWVLALMINLLSTMR</sequence>
<dbReference type="EMBL" id="PGTM01000212">
    <property type="protein sequence ID" value="PJF35073.1"/>
    <property type="molecule type" value="Genomic_DNA"/>
</dbReference>
<feature type="transmembrane region" description="Helical" evidence="8 10">
    <location>
        <begin position="276"/>
        <end position="294"/>
    </location>
</feature>
<comment type="caution">
    <text evidence="8">Lacks conserved residue(s) required for the propagation of feature annotation.</text>
</comment>
<dbReference type="Gene3D" id="1.10.3720.10">
    <property type="entry name" value="MetI-like"/>
    <property type="match status" value="1"/>
</dbReference>
<comment type="caution">
    <text evidence="12">The sequence shown here is derived from an EMBL/GenBank/DDBJ whole genome shotgun (WGS) entry which is preliminary data.</text>
</comment>
<dbReference type="InterPro" id="IPR026046">
    <property type="entry name" value="UBIAD1"/>
</dbReference>
<protein>
    <recommendedName>
        <fullName evidence="8 9">1,4-dihydroxy-2-naphthoate octaprenyltransferase</fullName>
        <shortName evidence="8">DHNA-octaprenyltransferase</shortName>
        <ecNumber evidence="8 9">2.5.1.74</ecNumber>
    </recommendedName>
</protein>
<dbReference type="CDD" id="cd06261">
    <property type="entry name" value="TM_PBP2"/>
    <property type="match status" value="1"/>
</dbReference>
<reference evidence="12 13" key="1">
    <citation type="submission" date="2017-11" db="EMBL/GenBank/DDBJ databases">
        <title>Evolution of Phototrophy in the Chloroflexi Phylum Driven by Horizontal Gene Transfer.</title>
        <authorList>
            <person name="Ward L.M."/>
            <person name="Hemp J."/>
            <person name="Shih P.M."/>
            <person name="Mcglynn S.E."/>
            <person name="Fischer W."/>
        </authorList>
    </citation>
    <scope>NUCLEOTIDE SEQUENCE [LARGE SCALE GENOMIC DNA]</scope>
    <source>
        <strain evidence="12">JP3_13</strain>
    </source>
</reference>
<keyword evidence="7 8" id="KW-0472">Membrane</keyword>
<accession>A0A2M8PBZ9</accession>
<dbReference type="GO" id="GO:0005886">
    <property type="term" value="C:plasma membrane"/>
    <property type="evidence" value="ECO:0007669"/>
    <property type="project" value="UniProtKB-SubCell"/>
</dbReference>
<evidence type="ECO:0000256" key="8">
    <source>
        <dbReference type="HAMAP-Rule" id="MF_01937"/>
    </source>
</evidence>
<comment type="similarity">
    <text evidence="8">Belongs to the MenA family. Type 1 subfamily.</text>
</comment>
<dbReference type="EC" id="2.5.1.74" evidence="8 9"/>
<feature type="transmembrane region" description="Helical" evidence="8 10">
    <location>
        <begin position="220"/>
        <end position="238"/>
    </location>
</feature>
<dbReference type="Gene3D" id="1.10.357.140">
    <property type="entry name" value="UbiA prenyltransferase"/>
    <property type="match status" value="1"/>
</dbReference>
<evidence type="ECO:0000256" key="9">
    <source>
        <dbReference type="NCBIfam" id="TIGR00751"/>
    </source>
</evidence>
<dbReference type="InterPro" id="IPR044878">
    <property type="entry name" value="UbiA_sf"/>
</dbReference>
<proteinExistence type="inferred from homology"/>
<keyword evidence="10" id="KW-0813">Transport</keyword>
<evidence type="ECO:0000259" key="11">
    <source>
        <dbReference type="PROSITE" id="PS50928"/>
    </source>
</evidence>
<dbReference type="Proteomes" id="UP000229681">
    <property type="component" value="Unassembled WGS sequence"/>
</dbReference>
<feature type="transmembrane region" description="Helical" evidence="8 10">
    <location>
        <begin position="431"/>
        <end position="450"/>
    </location>
</feature>
<dbReference type="NCBIfam" id="TIGR00751">
    <property type="entry name" value="menA"/>
    <property type="match status" value="1"/>
</dbReference>
<feature type="transmembrane region" description="Helical" evidence="8 10">
    <location>
        <begin position="187"/>
        <end position="208"/>
    </location>
</feature>
<keyword evidence="6 8" id="KW-1133">Transmembrane helix</keyword>
<dbReference type="InterPro" id="IPR000537">
    <property type="entry name" value="UbiA_prenyltransferase"/>
</dbReference>
<dbReference type="SUPFAM" id="SSF161098">
    <property type="entry name" value="MetI-like"/>
    <property type="match status" value="1"/>
</dbReference>
<evidence type="ECO:0000256" key="1">
    <source>
        <dbReference type="ARBA" id="ARBA00004141"/>
    </source>
</evidence>
<dbReference type="Pfam" id="PF01040">
    <property type="entry name" value="UbiA"/>
    <property type="match status" value="1"/>
</dbReference>
<comment type="similarity">
    <text evidence="10">Belongs to the binding-protein-dependent transport system permease family.</text>
</comment>
<evidence type="ECO:0000256" key="6">
    <source>
        <dbReference type="ARBA" id="ARBA00022989"/>
    </source>
</evidence>
<evidence type="ECO:0000256" key="3">
    <source>
        <dbReference type="ARBA" id="ARBA00022475"/>
    </source>
</evidence>
<gene>
    <name evidence="8 12" type="primary">menA</name>
    <name evidence="12" type="ORF">CUN49_12430</name>
</gene>
<evidence type="ECO:0000256" key="7">
    <source>
        <dbReference type="ARBA" id="ARBA00023136"/>
    </source>
</evidence>
<dbReference type="GO" id="GO:0042371">
    <property type="term" value="P:vitamin K biosynthetic process"/>
    <property type="evidence" value="ECO:0007669"/>
    <property type="project" value="TreeGrafter"/>
</dbReference>
<keyword evidence="3 8" id="KW-1003">Cell membrane</keyword>
<dbReference type="GO" id="GO:0046428">
    <property type="term" value="F:1,4-dihydroxy-2-naphthoate polyprenyltransferase activity"/>
    <property type="evidence" value="ECO:0007669"/>
    <property type="project" value="UniProtKB-UniRule"/>
</dbReference>
<dbReference type="InterPro" id="IPR035906">
    <property type="entry name" value="MetI-like_sf"/>
</dbReference>
<comment type="catalytic activity">
    <reaction evidence="8">
        <text>an all-trans-polyprenyl diphosphate + 1,4-dihydroxy-2-naphthoate + H(+) = a 2-demethylmenaquinol + CO2 + diphosphate</text>
        <dbReference type="Rhea" id="RHEA:26478"/>
        <dbReference type="Rhea" id="RHEA-COMP:9563"/>
        <dbReference type="Rhea" id="RHEA-COMP:9564"/>
        <dbReference type="ChEBI" id="CHEBI:11173"/>
        <dbReference type="ChEBI" id="CHEBI:15378"/>
        <dbReference type="ChEBI" id="CHEBI:16526"/>
        <dbReference type="ChEBI" id="CHEBI:33019"/>
        <dbReference type="ChEBI" id="CHEBI:55437"/>
        <dbReference type="ChEBI" id="CHEBI:58914"/>
        <dbReference type="EC" id="2.5.1.74"/>
    </reaction>
</comment>
<dbReference type="InterPro" id="IPR000515">
    <property type="entry name" value="MetI-like"/>
</dbReference>
<comment type="pathway">
    <text evidence="8">Quinol/quinone metabolism; menaquinone biosynthesis; menaquinol from 1,4-dihydroxy-2-naphthoate: step 1/2.</text>
</comment>
<feature type="domain" description="ABC transmembrane type-1" evidence="11">
    <location>
        <begin position="58"/>
        <end position="242"/>
    </location>
</feature>
<dbReference type="CDD" id="cd13962">
    <property type="entry name" value="PT_UbiA_UBIAD1"/>
    <property type="match status" value="1"/>
</dbReference>
<name>A0A2M8PBZ9_9CHLR</name>
<dbReference type="PANTHER" id="PTHR13929">
    <property type="entry name" value="1,4-DIHYDROXY-2-NAPHTHOATE OCTAPRENYLTRANSFERASE"/>
    <property type="match status" value="1"/>
</dbReference>
<dbReference type="GO" id="GO:0009234">
    <property type="term" value="P:menaquinone biosynthetic process"/>
    <property type="evidence" value="ECO:0007669"/>
    <property type="project" value="UniProtKB-UniRule"/>
</dbReference>
<feature type="transmembrane region" description="Helical" evidence="8 10">
    <location>
        <begin position="301"/>
        <end position="320"/>
    </location>
</feature>
<evidence type="ECO:0000256" key="5">
    <source>
        <dbReference type="ARBA" id="ARBA00022692"/>
    </source>
</evidence>
<evidence type="ECO:0000256" key="2">
    <source>
        <dbReference type="ARBA" id="ARBA00022428"/>
    </source>
</evidence>
<dbReference type="GO" id="GO:0055085">
    <property type="term" value="P:transmembrane transport"/>
    <property type="evidence" value="ECO:0007669"/>
    <property type="project" value="InterPro"/>
</dbReference>
<feature type="transmembrane region" description="Helical" evidence="8 10">
    <location>
        <begin position="377"/>
        <end position="394"/>
    </location>
</feature>